<sequence>MNASDLIFSPGLPWPVIAILAALALVALLVALWRGLSGWALRAVAALAVLVALAGPSLQQEERDPLSDILLAIVDDSASQTLSDRPDQNAAALASLEAQVASRTGLDLTIRRLSEFAEPATPDGTHMMRAVTAALADLPRDRVAGVVAITDGVVHDTELAPNLPAPFQALLTGRASDWDLRLSVIDAPAFAILGEQTEIRLRVDALGAPPADGDIIELSVSRDGATPEVALARIGADIVLPLTLTHAGRNLIHITLPAAEGELTDRNNAAVIEVNGVRDRLRVLLVSGTPHPGTRTWRNLLKSDGAVDLVHFTILRPPEKQDGVPVNELSLIAFPTQELFVDKIDEFDLIIFDRYRLRGILPGGYLDSVRAYVERGGAVLIAAGPALAGAESIARSGLAAMLPAFPSGRLVEGAFRPAISDAGRRHPISRDLEDFAPEGGWGPWLRRVELEPTSGHTILNGPDDAALLTLDRVGDGRVALLGSDHAWLWARGFEGGGPQLELLRRLAHWLMREPELEEEALSATATETGLRIERRTMEDTTPEATVTFPDGTETVLGLSNRTPGLFDGEIAAPEQGLYRVTQGDLATVVVRGLAALREFEQPVADAAPLTPLGRATNGTVTRIEDGLPGLRPVRMGQLAHGRGWIGYTPRNAYVTQAIRVIPLAPAWLMLAIAALSLIGAWLIEGRGGARRKED</sequence>
<dbReference type="PANTHER" id="PTHR37947:SF1">
    <property type="entry name" value="BLL2462 PROTEIN"/>
    <property type="match status" value="1"/>
</dbReference>
<evidence type="ECO:0000256" key="1">
    <source>
        <dbReference type="SAM" id="Phobius"/>
    </source>
</evidence>
<dbReference type="RefSeq" id="WP_191286276.1">
    <property type="nucleotide sequence ID" value="NZ_BNCH01000003.1"/>
</dbReference>
<feature type="transmembrane region" description="Helical" evidence="1">
    <location>
        <begin position="12"/>
        <end position="32"/>
    </location>
</feature>
<evidence type="ECO:0000313" key="3">
    <source>
        <dbReference type="Proteomes" id="UP000609802"/>
    </source>
</evidence>
<organism evidence="2 3">
    <name type="scientific">Aliiroseovarius zhejiangensis</name>
    <dbReference type="NCBI Taxonomy" id="1632025"/>
    <lineage>
        <taxon>Bacteria</taxon>
        <taxon>Pseudomonadati</taxon>
        <taxon>Pseudomonadota</taxon>
        <taxon>Alphaproteobacteria</taxon>
        <taxon>Rhodobacterales</taxon>
        <taxon>Paracoccaceae</taxon>
        <taxon>Aliiroseovarius</taxon>
    </lineage>
</organism>
<feature type="transmembrane region" description="Helical" evidence="1">
    <location>
        <begin position="39"/>
        <end position="58"/>
    </location>
</feature>
<name>A0ABQ3J0D3_9RHOB</name>
<dbReference type="Gene3D" id="3.40.50.880">
    <property type="match status" value="1"/>
</dbReference>
<dbReference type="Proteomes" id="UP000609802">
    <property type="component" value="Unassembled WGS sequence"/>
</dbReference>
<dbReference type="SUPFAM" id="SSF52317">
    <property type="entry name" value="Class I glutamine amidotransferase-like"/>
    <property type="match status" value="1"/>
</dbReference>
<dbReference type="InterPro" id="IPR029062">
    <property type="entry name" value="Class_I_gatase-like"/>
</dbReference>
<keyword evidence="3" id="KW-1185">Reference proteome</keyword>
<gene>
    <name evidence="2" type="ORF">GCM10016455_19090</name>
</gene>
<accession>A0ABQ3J0D3</accession>
<keyword evidence="1" id="KW-0472">Membrane</keyword>
<reference evidence="3" key="1">
    <citation type="journal article" date="2019" name="Int. J. Syst. Evol. Microbiol.">
        <title>The Global Catalogue of Microorganisms (GCM) 10K type strain sequencing project: providing services to taxonomists for standard genome sequencing and annotation.</title>
        <authorList>
            <consortium name="The Broad Institute Genomics Platform"/>
            <consortium name="The Broad Institute Genome Sequencing Center for Infectious Disease"/>
            <person name="Wu L."/>
            <person name="Ma J."/>
        </authorList>
    </citation>
    <scope>NUCLEOTIDE SEQUENCE [LARGE SCALE GENOMIC DNA]</scope>
    <source>
        <strain evidence="3">KCTC 42443</strain>
    </source>
</reference>
<feature type="transmembrane region" description="Helical" evidence="1">
    <location>
        <begin position="664"/>
        <end position="683"/>
    </location>
</feature>
<keyword evidence="1" id="KW-0812">Transmembrane</keyword>
<keyword evidence="1" id="KW-1133">Transmembrane helix</keyword>
<dbReference type="EMBL" id="BNCH01000003">
    <property type="protein sequence ID" value="GHE98554.1"/>
    <property type="molecule type" value="Genomic_DNA"/>
</dbReference>
<evidence type="ECO:0000313" key="2">
    <source>
        <dbReference type="EMBL" id="GHE98554.1"/>
    </source>
</evidence>
<proteinExistence type="predicted"/>
<protein>
    <submittedName>
        <fullName evidence="2">Membrane protein</fullName>
    </submittedName>
</protein>
<comment type="caution">
    <text evidence="2">The sequence shown here is derived from an EMBL/GenBank/DDBJ whole genome shotgun (WGS) entry which is preliminary data.</text>
</comment>
<dbReference type="PANTHER" id="PTHR37947">
    <property type="entry name" value="BLL2462 PROTEIN"/>
    <property type="match status" value="1"/>
</dbReference>